<protein>
    <recommendedName>
        <fullName evidence="2">VanZ-like domain-containing protein</fullName>
    </recommendedName>
</protein>
<evidence type="ECO:0000313" key="4">
    <source>
        <dbReference type="Proteomes" id="UP000177369"/>
    </source>
</evidence>
<keyword evidence="1" id="KW-1133">Transmembrane helix</keyword>
<keyword evidence="1" id="KW-0812">Transmembrane</keyword>
<dbReference type="STRING" id="1797714.A3D04_03875"/>
<keyword evidence="1" id="KW-0472">Membrane</keyword>
<dbReference type="NCBIfam" id="NF037970">
    <property type="entry name" value="vanZ_1"/>
    <property type="match status" value="1"/>
</dbReference>
<dbReference type="EMBL" id="MFBD01000005">
    <property type="protein sequence ID" value="OGD89350.1"/>
    <property type="molecule type" value="Genomic_DNA"/>
</dbReference>
<name>A0A1F5GBW9_9BACT</name>
<dbReference type="InterPro" id="IPR006976">
    <property type="entry name" value="VanZ-like"/>
</dbReference>
<reference evidence="3 4" key="1">
    <citation type="journal article" date="2016" name="Nat. Commun.">
        <title>Thousands of microbial genomes shed light on interconnected biogeochemical processes in an aquifer system.</title>
        <authorList>
            <person name="Anantharaman K."/>
            <person name="Brown C.T."/>
            <person name="Hug L.A."/>
            <person name="Sharon I."/>
            <person name="Castelle C.J."/>
            <person name="Probst A.J."/>
            <person name="Thomas B.C."/>
            <person name="Singh A."/>
            <person name="Wilkins M.J."/>
            <person name="Karaoz U."/>
            <person name="Brodie E.L."/>
            <person name="Williams K.H."/>
            <person name="Hubbard S.S."/>
            <person name="Banfield J.F."/>
        </authorList>
    </citation>
    <scope>NUCLEOTIDE SEQUENCE [LARGE SCALE GENOMIC DNA]</scope>
</reference>
<dbReference type="Proteomes" id="UP000177369">
    <property type="component" value="Unassembled WGS sequence"/>
</dbReference>
<evidence type="ECO:0000259" key="2">
    <source>
        <dbReference type="Pfam" id="PF04892"/>
    </source>
</evidence>
<feature type="transmembrane region" description="Helical" evidence="1">
    <location>
        <begin position="12"/>
        <end position="31"/>
    </location>
</feature>
<dbReference type="Pfam" id="PF04892">
    <property type="entry name" value="VanZ"/>
    <property type="match status" value="1"/>
</dbReference>
<comment type="caution">
    <text evidence="3">The sequence shown here is derived from an EMBL/GenBank/DDBJ whole genome shotgun (WGS) entry which is preliminary data.</text>
</comment>
<accession>A0A1F5GBW9</accession>
<sequence>MTVKNPTQLAIWFPPLLWAVVIFTLSSLETIKVTELFFWDFLLKKSAHVLEYAVLFTLTFRATRRNWFLTYALCIIYATSDEFHQSFVAGRTASVFDLVFDVSGMNIASYIIWKLYPSHRKKQER</sequence>
<dbReference type="AlphaFoldDB" id="A0A1F5GBW9"/>
<feature type="domain" description="VanZ-like" evidence="2">
    <location>
        <begin position="34"/>
        <end position="113"/>
    </location>
</feature>
<evidence type="ECO:0000256" key="1">
    <source>
        <dbReference type="SAM" id="Phobius"/>
    </source>
</evidence>
<organism evidence="3 4">
    <name type="scientific">Candidatus Curtissbacteria bacterium RIFCSPHIGHO2_02_FULL_40_16b</name>
    <dbReference type="NCBI Taxonomy" id="1797714"/>
    <lineage>
        <taxon>Bacteria</taxon>
        <taxon>Candidatus Curtissiibacteriota</taxon>
    </lineage>
</organism>
<proteinExistence type="predicted"/>
<evidence type="ECO:0000313" key="3">
    <source>
        <dbReference type="EMBL" id="OGD89350.1"/>
    </source>
</evidence>
<gene>
    <name evidence="3" type="ORF">A3D04_03875</name>
</gene>